<comment type="caution">
    <text evidence="2">The sequence shown here is derived from an EMBL/GenBank/DDBJ whole genome shotgun (WGS) entry which is preliminary data.</text>
</comment>
<feature type="region of interest" description="Disordered" evidence="1">
    <location>
        <begin position="92"/>
        <end position="138"/>
    </location>
</feature>
<dbReference type="Proteomes" id="UP001153269">
    <property type="component" value="Unassembled WGS sequence"/>
</dbReference>
<keyword evidence="3" id="KW-1185">Reference proteome</keyword>
<evidence type="ECO:0000256" key="1">
    <source>
        <dbReference type="SAM" id="MobiDB-lite"/>
    </source>
</evidence>
<name>A0A9N7VFR2_PLEPL</name>
<evidence type="ECO:0000313" key="2">
    <source>
        <dbReference type="EMBL" id="CAB1451897.1"/>
    </source>
</evidence>
<organism evidence="2 3">
    <name type="scientific">Pleuronectes platessa</name>
    <name type="common">European plaice</name>
    <dbReference type="NCBI Taxonomy" id="8262"/>
    <lineage>
        <taxon>Eukaryota</taxon>
        <taxon>Metazoa</taxon>
        <taxon>Chordata</taxon>
        <taxon>Craniata</taxon>
        <taxon>Vertebrata</taxon>
        <taxon>Euteleostomi</taxon>
        <taxon>Actinopterygii</taxon>
        <taxon>Neopterygii</taxon>
        <taxon>Teleostei</taxon>
        <taxon>Neoteleostei</taxon>
        <taxon>Acanthomorphata</taxon>
        <taxon>Carangaria</taxon>
        <taxon>Pleuronectiformes</taxon>
        <taxon>Pleuronectoidei</taxon>
        <taxon>Pleuronectidae</taxon>
        <taxon>Pleuronectes</taxon>
    </lineage>
</organism>
<sequence length="138" mass="15305">MTKISHTPSPYATVSPAEPGEIICEAGAPTLITPAIIFSSVDGVRLRQRGRREVLYKENMLSTYSHGVRERVVIREKRDKGRVEDESLIRRKKRERVEGGRAGVGGGGGGEIDPVPQNESVVNHQRFPLTRSSSKTRR</sequence>
<dbReference type="AlphaFoldDB" id="A0A9N7VFR2"/>
<gene>
    <name evidence="2" type="ORF">PLEPLA_LOCUS39634</name>
</gene>
<feature type="compositionally biased region" description="Gly residues" evidence="1">
    <location>
        <begin position="100"/>
        <end position="111"/>
    </location>
</feature>
<proteinExistence type="predicted"/>
<evidence type="ECO:0000313" key="3">
    <source>
        <dbReference type="Proteomes" id="UP001153269"/>
    </source>
</evidence>
<protein>
    <submittedName>
        <fullName evidence="2">Uncharacterized protein</fullName>
    </submittedName>
</protein>
<accession>A0A9N7VFR2</accession>
<dbReference type="EMBL" id="CADEAL010004107">
    <property type="protein sequence ID" value="CAB1451897.1"/>
    <property type="molecule type" value="Genomic_DNA"/>
</dbReference>
<reference evidence="2" key="1">
    <citation type="submission" date="2020-03" db="EMBL/GenBank/DDBJ databases">
        <authorList>
            <person name="Weist P."/>
        </authorList>
    </citation>
    <scope>NUCLEOTIDE SEQUENCE</scope>
</reference>